<keyword evidence="1" id="KW-1133">Transmembrane helix</keyword>
<sequence length="124" mass="13737">MTIAIAGRVWYISRVTRKETSYELRLDAAHWYKRTLAIIIESGMIHLTYLVVQAVLFSRGIRPNYSCLASILFGIAPTLIAVRVGLRSPVEDQSLHLTAVAPPGPPTMSTQLDLSPTLFAEDIL</sequence>
<dbReference type="AlphaFoldDB" id="A0A0D0B1Y0"/>
<dbReference type="OrthoDB" id="3265563at2759"/>
<keyword evidence="1" id="KW-0812">Transmembrane</keyword>
<keyword evidence="1" id="KW-0472">Membrane</keyword>
<proteinExistence type="predicted"/>
<gene>
    <name evidence="2" type="ORF">GYMLUDRAFT_763565</name>
</gene>
<feature type="transmembrane region" description="Helical" evidence="1">
    <location>
        <begin position="68"/>
        <end position="86"/>
    </location>
</feature>
<dbReference type="Proteomes" id="UP000053593">
    <property type="component" value="Unassembled WGS sequence"/>
</dbReference>
<name>A0A0D0B1Y0_9AGAR</name>
<dbReference type="HOGENOM" id="CLU_2004193_0_0_1"/>
<protein>
    <submittedName>
        <fullName evidence="2">Unplaced genomic scaffold GYMLUscaffold_44, whole genome shotgun sequence</fullName>
    </submittedName>
</protein>
<reference evidence="2 3" key="1">
    <citation type="submission" date="2014-04" db="EMBL/GenBank/DDBJ databases">
        <title>Evolutionary Origins and Diversification of the Mycorrhizal Mutualists.</title>
        <authorList>
            <consortium name="DOE Joint Genome Institute"/>
            <consortium name="Mycorrhizal Genomics Consortium"/>
            <person name="Kohler A."/>
            <person name="Kuo A."/>
            <person name="Nagy L.G."/>
            <person name="Floudas D."/>
            <person name="Copeland A."/>
            <person name="Barry K.W."/>
            <person name="Cichocki N."/>
            <person name="Veneault-Fourrey C."/>
            <person name="LaButti K."/>
            <person name="Lindquist E.A."/>
            <person name="Lipzen A."/>
            <person name="Lundell T."/>
            <person name="Morin E."/>
            <person name="Murat C."/>
            <person name="Riley R."/>
            <person name="Ohm R."/>
            <person name="Sun H."/>
            <person name="Tunlid A."/>
            <person name="Henrissat B."/>
            <person name="Grigoriev I.V."/>
            <person name="Hibbett D.S."/>
            <person name="Martin F."/>
        </authorList>
    </citation>
    <scope>NUCLEOTIDE SEQUENCE [LARGE SCALE GENOMIC DNA]</scope>
    <source>
        <strain evidence="2 3">FD-317 M1</strain>
    </source>
</reference>
<accession>A0A0D0B1Y0</accession>
<evidence type="ECO:0000313" key="3">
    <source>
        <dbReference type="Proteomes" id="UP000053593"/>
    </source>
</evidence>
<evidence type="ECO:0000256" key="1">
    <source>
        <dbReference type="SAM" id="Phobius"/>
    </source>
</evidence>
<organism evidence="2 3">
    <name type="scientific">Collybiopsis luxurians FD-317 M1</name>
    <dbReference type="NCBI Taxonomy" id="944289"/>
    <lineage>
        <taxon>Eukaryota</taxon>
        <taxon>Fungi</taxon>
        <taxon>Dikarya</taxon>
        <taxon>Basidiomycota</taxon>
        <taxon>Agaricomycotina</taxon>
        <taxon>Agaricomycetes</taxon>
        <taxon>Agaricomycetidae</taxon>
        <taxon>Agaricales</taxon>
        <taxon>Marasmiineae</taxon>
        <taxon>Omphalotaceae</taxon>
        <taxon>Collybiopsis</taxon>
        <taxon>Collybiopsis luxurians</taxon>
    </lineage>
</organism>
<keyword evidence="3" id="KW-1185">Reference proteome</keyword>
<dbReference type="EMBL" id="KN834792">
    <property type="protein sequence ID" value="KIK57195.1"/>
    <property type="molecule type" value="Genomic_DNA"/>
</dbReference>
<feature type="transmembrane region" description="Helical" evidence="1">
    <location>
        <begin position="35"/>
        <end position="56"/>
    </location>
</feature>
<evidence type="ECO:0000313" key="2">
    <source>
        <dbReference type="EMBL" id="KIK57195.1"/>
    </source>
</evidence>